<keyword evidence="6" id="KW-1185">Reference proteome</keyword>
<dbReference type="InterPro" id="IPR036452">
    <property type="entry name" value="Ribo_hydro-like"/>
</dbReference>
<protein>
    <submittedName>
        <fullName evidence="5">Nucleoside hydrolase</fullName>
    </submittedName>
</protein>
<keyword evidence="2" id="KW-0326">Glycosidase</keyword>
<dbReference type="GO" id="GO:0005829">
    <property type="term" value="C:cytosol"/>
    <property type="evidence" value="ECO:0007669"/>
    <property type="project" value="TreeGrafter"/>
</dbReference>
<dbReference type="GO" id="GO:0008477">
    <property type="term" value="F:purine nucleosidase activity"/>
    <property type="evidence" value="ECO:0007669"/>
    <property type="project" value="TreeGrafter"/>
</dbReference>
<dbReference type="SUPFAM" id="SSF53590">
    <property type="entry name" value="Nucleoside hydrolase"/>
    <property type="match status" value="1"/>
</dbReference>
<keyword evidence="1 5" id="KW-0378">Hydrolase</keyword>
<dbReference type="GO" id="GO:0006152">
    <property type="term" value="P:purine nucleoside catabolic process"/>
    <property type="evidence" value="ECO:0007669"/>
    <property type="project" value="TreeGrafter"/>
</dbReference>
<reference evidence="5 6" key="1">
    <citation type="submission" date="2023-02" db="EMBL/GenBank/DDBJ databases">
        <title>Microbacterium betulae sp. nov., isolated from birch wood.</title>
        <authorList>
            <person name="Pasciak M."/>
            <person name="Pawlik K.J."/>
            <person name="Martynowski D."/>
            <person name="Laczmanski L."/>
            <person name="Ciekot J."/>
            <person name="Szponar B."/>
            <person name="Wojcik-Fatla A."/>
            <person name="Mackiewicz B."/>
            <person name="Farian E."/>
            <person name="Cholewa G."/>
            <person name="Cholewa A."/>
            <person name="Dutkiewicz J."/>
        </authorList>
    </citation>
    <scope>NUCLEOTIDE SEQUENCE [LARGE SCALE GENOMIC DNA]</scope>
    <source>
        <strain evidence="5 6">AB</strain>
    </source>
</reference>
<evidence type="ECO:0000313" key="6">
    <source>
        <dbReference type="Proteomes" id="UP001305498"/>
    </source>
</evidence>
<accession>A0AA97I4S0</accession>
<dbReference type="AlphaFoldDB" id="A0AA97I4S0"/>
<organism evidence="5 6">
    <name type="scientific">Microbacterium betulae</name>
    <dbReference type="NCBI Taxonomy" id="2981139"/>
    <lineage>
        <taxon>Bacteria</taxon>
        <taxon>Bacillati</taxon>
        <taxon>Actinomycetota</taxon>
        <taxon>Actinomycetes</taxon>
        <taxon>Micrococcales</taxon>
        <taxon>Microbacteriaceae</taxon>
        <taxon>Microbacterium</taxon>
    </lineage>
</organism>
<evidence type="ECO:0000256" key="2">
    <source>
        <dbReference type="ARBA" id="ARBA00023295"/>
    </source>
</evidence>
<dbReference type="Pfam" id="PF01156">
    <property type="entry name" value="IU_nuc_hydro"/>
    <property type="match status" value="1"/>
</dbReference>
<dbReference type="Gene3D" id="3.90.245.10">
    <property type="entry name" value="Ribonucleoside hydrolase-like"/>
    <property type="match status" value="1"/>
</dbReference>
<dbReference type="PANTHER" id="PTHR12304">
    <property type="entry name" value="INOSINE-URIDINE PREFERRING NUCLEOSIDE HYDROLASE"/>
    <property type="match status" value="1"/>
</dbReference>
<proteinExistence type="predicted"/>
<dbReference type="PANTHER" id="PTHR12304:SF4">
    <property type="entry name" value="URIDINE NUCLEOSIDASE"/>
    <property type="match status" value="1"/>
</dbReference>
<evidence type="ECO:0000256" key="3">
    <source>
        <dbReference type="SAM" id="MobiDB-lite"/>
    </source>
</evidence>
<evidence type="ECO:0000313" key="5">
    <source>
        <dbReference type="EMBL" id="WOF22891.1"/>
    </source>
</evidence>
<evidence type="ECO:0000259" key="4">
    <source>
        <dbReference type="Pfam" id="PF01156"/>
    </source>
</evidence>
<dbReference type="KEGG" id="mbet:N8K70_16085"/>
<dbReference type="Proteomes" id="UP001305498">
    <property type="component" value="Chromosome"/>
</dbReference>
<name>A0AA97I4S0_9MICO</name>
<dbReference type="InterPro" id="IPR001910">
    <property type="entry name" value="Inosine/uridine_hydrolase_dom"/>
</dbReference>
<dbReference type="InterPro" id="IPR023186">
    <property type="entry name" value="IUNH"/>
</dbReference>
<dbReference type="RefSeq" id="WP_317139363.1">
    <property type="nucleotide sequence ID" value="NZ_CP118157.1"/>
</dbReference>
<gene>
    <name evidence="5" type="ORF">N8K70_16085</name>
</gene>
<evidence type="ECO:0000256" key="1">
    <source>
        <dbReference type="ARBA" id="ARBA00022801"/>
    </source>
</evidence>
<feature type="region of interest" description="Disordered" evidence="3">
    <location>
        <begin position="291"/>
        <end position="310"/>
    </location>
</feature>
<feature type="domain" description="Inosine/uridine-preferring nucleoside hydrolase" evidence="4">
    <location>
        <begin position="39"/>
        <end position="285"/>
    </location>
</feature>
<dbReference type="EMBL" id="CP118157">
    <property type="protein sequence ID" value="WOF22891.1"/>
    <property type="molecule type" value="Genomic_DNA"/>
</dbReference>
<sequence>MTLIPESAPREHVPAERRWRLGAQPWRAVPFPGAPRARVIVDNDFSGDPDDLFQLVHHLLSPGVEIRAVIGSHLREGDPFDAGPRTAGNAVRVLHDVFSRLGLASTEVIHEGANAPLADRRTPQRSPAADAIVAEALRDDDRPLYYVAGGGLTDLASAWLLEPRIAERMTVIWIGGREHDGLAVPPPDAMPVEYNLLIDVVAGQVVFTDSDLVLWQVPRDVYRQCIVSDAELRLRVASTGPVGAYLYDEVAAVNARTAGEGRGPGETYVLGDSPLVLLTALQSLFEADPASSRHVSMPTPALDGHGRYEERPQARPMRVYTFVDTRLLFEDLFLKLAEFGRWQQGAGPRAGASDPASL</sequence>